<keyword evidence="1" id="KW-0175">Coiled coil</keyword>
<feature type="coiled-coil region" evidence="1">
    <location>
        <begin position="208"/>
        <end position="235"/>
    </location>
</feature>
<evidence type="ECO:0000313" key="2">
    <source>
        <dbReference type="EMBL" id="MDY0416055.1"/>
    </source>
</evidence>
<accession>A0ABU5CWH6</accession>
<dbReference type="RefSeq" id="WP_320385274.1">
    <property type="nucleotide sequence ID" value="NZ_JARDVI010000001.1"/>
</dbReference>
<keyword evidence="3" id="KW-1185">Reference proteome</keyword>
<comment type="caution">
    <text evidence="2">The sequence shown here is derived from an EMBL/GenBank/DDBJ whole genome shotgun (WGS) entry which is preliminary data.</text>
</comment>
<gene>
    <name evidence="2" type="ORF">PYW49_00010</name>
</gene>
<evidence type="ECO:0000313" key="3">
    <source>
        <dbReference type="Proteomes" id="UP001270266"/>
    </source>
</evidence>
<organism evidence="2 3">
    <name type="scientific">Enterobacter chinensis</name>
    <dbReference type="NCBI Taxonomy" id="3030997"/>
    <lineage>
        <taxon>Bacteria</taxon>
        <taxon>Pseudomonadati</taxon>
        <taxon>Pseudomonadota</taxon>
        <taxon>Gammaproteobacteria</taxon>
        <taxon>Enterobacterales</taxon>
        <taxon>Enterobacteriaceae</taxon>
        <taxon>Enterobacter</taxon>
    </lineage>
</organism>
<name>A0ABU5CWH6_9ENTR</name>
<evidence type="ECO:0000256" key="1">
    <source>
        <dbReference type="SAM" id="Coils"/>
    </source>
</evidence>
<protein>
    <submittedName>
        <fullName evidence="2">Uncharacterized protein</fullName>
    </submittedName>
</protein>
<proteinExistence type="predicted"/>
<reference evidence="2 3" key="1">
    <citation type="submission" date="2023-02" db="EMBL/GenBank/DDBJ databases">
        <title>The draft genomes of Enterobacter strains.</title>
        <authorList>
            <person name="He Y."/>
            <person name="Feng Y."/>
            <person name="Zong Z."/>
        </authorList>
    </citation>
    <scope>NUCLEOTIDE SEQUENCE [LARGE SCALE GENOMIC DNA]</scope>
    <source>
        <strain evidence="2 3">170198</strain>
    </source>
</reference>
<dbReference type="Proteomes" id="UP001270266">
    <property type="component" value="Unassembled WGS sequence"/>
</dbReference>
<dbReference type="EMBL" id="JARDVI010000001">
    <property type="protein sequence ID" value="MDY0416055.1"/>
    <property type="molecule type" value="Genomic_DNA"/>
</dbReference>
<sequence length="320" mass="36814">MSTIKLISNVGIVGSQIISKSKHGDSTKFEITLSGISQAHRIPSVIVFCEDKVAEELITNALSCKGMNIGSFKFRRCGSWSNIIISLAGWILYSEELIKSGNSKVLEAIGVIDGDISENEIRQVISETYEGDFIPEQLQDIIDSISSRITSFKIPTNVLSKKNIKGKPELNLKNMVNEISTAMIKAPFNKKIDELNEWVEKAKDENSKKRIQFEIDDINKEIDETQEIIKLAKEIDFIENEGVTNYHTYFKKLMKKTENRYYHNYSFTQNPIYLVYRIVSKFNKNRWEEYIKPVVDFLDSANKRQTKNFNHNTFNNTKID</sequence>